<dbReference type="InterPro" id="IPR055414">
    <property type="entry name" value="LRR_R13L4/SHOC2-like"/>
</dbReference>
<dbReference type="InterPro" id="IPR058922">
    <property type="entry name" value="WHD_DRP"/>
</dbReference>
<dbReference type="Pfam" id="PF23598">
    <property type="entry name" value="LRR_14"/>
    <property type="match status" value="1"/>
</dbReference>
<name>A0A0E0ATH8_9ORYZ</name>
<keyword evidence="3" id="KW-0677">Repeat</keyword>
<evidence type="ECO:0000256" key="1">
    <source>
        <dbReference type="ARBA" id="ARBA00008894"/>
    </source>
</evidence>
<feature type="domain" description="Disease resistance N-terminal" evidence="8">
    <location>
        <begin position="5"/>
        <end position="91"/>
    </location>
</feature>
<evidence type="ECO:0000256" key="2">
    <source>
        <dbReference type="ARBA" id="ARBA00022614"/>
    </source>
</evidence>
<evidence type="ECO:0000256" key="4">
    <source>
        <dbReference type="ARBA" id="ARBA00022741"/>
    </source>
</evidence>
<dbReference type="AlphaFoldDB" id="A0A0E0ATH8"/>
<dbReference type="EnsemblPlants" id="OGLUM08G10250.1">
    <property type="protein sequence ID" value="OGLUM08G10250.1"/>
    <property type="gene ID" value="OGLUM08G10250"/>
</dbReference>
<dbReference type="STRING" id="40148.A0A0E0ATH8"/>
<dbReference type="InterPro" id="IPR038005">
    <property type="entry name" value="RX-like_CC"/>
</dbReference>
<dbReference type="InterPro" id="IPR041118">
    <property type="entry name" value="Rx_N"/>
</dbReference>
<dbReference type="SUPFAM" id="SSF52540">
    <property type="entry name" value="P-loop containing nucleoside triphosphate hydrolases"/>
    <property type="match status" value="1"/>
</dbReference>
<dbReference type="Gene3D" id="1.10.8.430">
    <property type="entry name" value="Helical domain of apoptotic protease-activating factors"/>
    <property type="match status" value="1"/>
</dbReference>
<keyword evidence="6" id="KW-0175">Coiled coil</keyword>
<dbReference type="InterPro" id="IPR032675">
    <property type="entry name" value="LRR_dom_sf"/>
</dbReference>
<evidence type="ECO:0000256" key="6">
    <source>
        <dbReference type="ARBA" id="ARBA00023054"/>
    </source>
</evidence>
<dbReference type="InterPro" id="IPR027417">
    <property type="entry name" value="P-loop_NTPase"/>
</dbReference>
<dbReference type="Pfam" id="PF00931">
    <property type="entry name" value="NB-ARC"/>
    <property type="match status" value="1"/>
</dbReference>
<dbReference type="InterPro" id="IPR044974">
    <property type="entry name" value="Disease_R_plants"/>
</dbReference>
<proteinExistence type="inferred from homology"/>
<dbReference type="Gramene" id="OGLUM08G10250.1">
    <property type="protein sequence ID" value="OGLUM08G10250.1"/>
    <property type="gene ID" value="OGLUM08G10250"/>
</dbReference>
<dbReference type="GO" id="GO:0042742">
    <property type="term" value="P:defense response to bacterium"/>
    <property type="evidence" value="ECO:0007669"/>
    <property type="project" value="UniProtKB-ARBA"/>
</dbReference>
<accession>A0A0E0ATH8</accession>
<keyword evidence="2" id="KW-0433">Leucine-rich repeat</keyword>
<evidence type="ECO:0000256" key="5">
    <source>
        <dbReference type="ARBA" id="ARBA00022821"/>
    </source>
</evidence>
<feature type="domain" description="Disease resistance R13L4/SHOC-2-like LRR" evidence="10">
    <location>
        <begin position="588"/>
        <end position="880"/>
    </location>
</feature>
<comment type="similarity">
    <text evidence="1">Belongs to the disease resistance NB-LRR family.</text>
</comment>
<dbReference type="Gene3D" id="1.10.10.10">
    <property type="entry name" value="Winged helix-like DNA-binding domain superfamily/Winged helix DNA-binding domain"/>
    <property type="match status" value="1"/>
</dbReference>
<dbReference type="InterPro" id="IPR042197">
    <property type="entry name" value="Apaf_helical"/>
</dbReference>
<dbReference type="Gene3D" id="3.40.50.300">
    <property type="entry name" value="P-loop containing nucleotide triphosphate hydrolases"/>
    <property type="match status" value="1"/>
</dbReference>
<protein>
    <recommendedName>
        <fullName evidence="13">NB-ARC domain-containing protein</fullName>
    </recommendedName>
</protein>
<evidence type="ECO:0000259" key="7">
    <source>
        <dbReference type="Pfam" id="PF00931"/>
    </source>
</evidence>
<dbReference type="Pfam" id="PF23559">
    <property type="entry name" value="WHD_DRP"/>
    <property type="match status" value="1"/>
</dbReference>
<evidence type="ECO:0000256" key="3">
    <source>
        <dbReference type="ARBA" id="ARBA00022737"/>
    </source>
</evidence>
<evidence type="ECO:0000313" key="11">
    <source>
        <dbReference type="EnsemblPlants" id="OGLUM08G10250.1"/>
    </source>
</evidence>
<evidence type="ECO:0000313" key="12">
    <source>
        <dbReference type="Proteomes" id="UP000026961"/>
    </source>
</evidence>
<dbReference type="Pfam" id="PF18052">
    <property type="entry name" value="Rx_N"/>
    <property type="match status" value="1"/>
</dbReference>
<sequence>MAEAVVLPLVSKLQEVALSEGRALVGVGGEINRLRDKLMWLMAFLQEADPQRRAADAGGELMRVLVHQTRDAAFSAEDALDDYAVRVDLSRYPGWSRAAVGFLAGITTQLRVRHRLSSDIAAIHARLEEIVGNKDKYRLEGSAPSSLLTWTASAASLSESILWGTSKPPIIGRDDQQQELEAMLLSSAGRLAVIYVVGDSGVGKTILVNSVCSKPSVREHFKERIGVKVGKDAGISNILSLMSKELKKENNESDNENPRSKIQRRLGEECYLIIIDGRQMSIADWNAVIHALPKNERGSRVVLITKIKPQFLDHPMNDVHEIKLTCLNQTDCRKLFHMRLHGKEEDEQNQTYLPIYYQRVYDITGGSPFAVILLAGLMHNKEYPHEWDRVLKYLESAKEKRLNRILSLSFDDLHHELKLCFLYFTAFPVSYKVYQNVLVNLWVSEGFVVPRHGKTVQQLGQLYLRQLTTRGLVTEASADGDYDIRHFFLHDSVYLFARSEAHEANFMELHDGDYFPSPDRARRLTLHNSMDRYAALDNKMPKLRSIFAIFEEIPASTAEESVSSPSCFPTCCSCEQHRSPKISRFDLTKLLKRSKFLRVIMIEGLNIGTELPEAIGGMVHLRYLGTRCRSLRRIHPSIGNLKNLQTIDVRQSLVHELPCSFWKITSLRHVFGSELIVPRWTRELKQLNTLKSVRALQDWDGSMLRRMVNLKLLDVTIQEKLKEEKARKLSDNLNNLNNLTTLILKGVDLPISSIFTAPSLQFLKTIEQTGTILLTTPSPEIDKMTTSPSDFQLPNLSKLSLSKTCLQQGFIGKLGKLPLLSNLTLKDVSCDGEELVFRPNGFHCLKKLEVNDTSKHVVIEEHALPVLVSLHIIGNSRNYQHSIHPTHKIINKIRHEDINLFQRISTCHQKEITKG</sequence>
<evidence type="ECO:0008006" key="13">
    <source>
        <dbReference type="Google" id="ProtNLM"/>
    </source>
</evidence>
<dbReference type="GO" id="GO:0043531">
    <property type="term" value="F:ADP binding"/>
    <property type="evidence" value="ECO:0007669"/>
    <property type="project" value="InterPro"/>
</dbReference>
<dbReference type="GO" id="GO:0002758">
    <property type="term" value="P:innate immune response-activating signaling pathway"/>
    <property type="evidence" value="ECO:0007669"/>
    <property type="project" value="UniProtKB-ARBA"/>
</dbReference>
<evidence type="ECO:0000259" key="8">
    <source>
        <dbReference type="Pfam" id="PF18052"/>
    </source>
</evidence>
<feature type="domain" description="Disease resistance protein winged helix" evidence="9">
    <location>
        <begin position="427"/>
        <end position="493"/>
    </location>
</feature>
<reference evidence="11" key="1">
    <citation type="submission" date="2015-04" db="UniProtKB">
        <authorList>
            <consortium name="EnsemblPlants"/>
        </authorList>
    </citation>
    <scope>IDENTIFICATION</scope>
</reference>
<dbReference type="Gene3D" id="3.80.10.10">
    <property type="entry name" value="Ribonuclease Inhibitor"/>
    <property type="match status" value="1"/>
</dbReference>
<dbReference type="InterPro" id="IPR002182">
    <property type="entry name" value="NB-ARC"/>
</dbReference>
<dbReference type="SUPFAM" id="SSF52047">
    <property type="entry name" value="RNI-like"/>
    <property type="match status" value="1"/>
</dbReference>
<dbReference type="GO" id="GO:0009626">
    <property type="term" value="P:plant-type hypersensitive response"/>
    <property type="evidence" value="ECO:0007669"/>
    <property type="project" value="UniProtKB-ARBA"/>
</dbReference>
<dbReference type="InterPro" id="IPR036388">
    <property type="entry name" value="WH-like_DNA-bd_sf"/>
</dbReference>
<dbReference type="PANTHER" id="PTHR23155:SF889">
    <property type="entry name" value="OS03G0379801 PROTEIN"/>
    <property type="match status" value="1"/>
</dbReference>
<keyword evidence="12" id="KW-1185">Reference proteome</keyword>
<dbReference type="HOGENOM" id="CLU_000837_25_4_1"/>
<dbReference type="PANTHER" id="PTHR23155">
    <property type="entry name" value="DISEASE RESISTANCE PROTEIN RP"/>
    <property type="match status" value="1"/>
</dbReference>
<keyword evidence="4" id="KW-0547">Nucleotide-binding</keyword>
<evidence type="ECO:0000259" key="9">
    <source>
        <dbReference type="Pfam" id="PF23559"/>
    </source>
</evidence>
<dbReference type="Gene3D" id="1.20.5.4130">
    <property type="match status" value="1"/>
</dbReference>
<feature type="domain" description="NB-ARC" evidence="7">
    <location>
        <begin position="178"/>
        <end position="338"/>
    </location>
</feature>
<dbReference type="FunFam" id="1.10.10.10:FF:000322">
    <property type="entry name" value="Probable disease resistance protein At1g63360"/>
    <property type="match status" value="1"/>
</dbReference>
<dbReference type="CDD" id="cd14798">
    <property type="entry name" value="RX-CC_like"/>
    <property type="match status" value="1"/>
</dbReference>
<dbReference type="Proteomes" id="UP000026961">
    <property type="component" value="Chromosome 8"/>
</dbReference>
<keyword evidence="5" id="KW-0611">Plant defense</keyword>
<evidence type="ECO:0000259" key="10">
    <source>
        <dbReference type="Pfam" id="PF23598"/>
    </source>
</evidence>
<reference evidence="11" key="2">
    <citation type="submission" date="2018-05" db="EMBL/GenBank/DDBJ databases">
        <title>OgluRS3 (Oryza glumaepatula Reference Sequence Version 3).</title>
        <authorList>
            <person name="Zhang J."/>
            <person name="Kudrna D."/>
            <person name="Lee S."/>
            <person name="Talag J."/>
            <person name="Welchert J."/>
            <person name="Wing R.A."/>
        </authorList>
    </citation>
    <scope>NUCLEOTIDE SEQUENCE [LARGE SCALE GENOMIC DNA]</scope>
</reference>
<dbReference type="eggNOG" id="KOG4658">
    <property type="taxonomic scope" value="Eukaryota"/>
</dbReference>
<organism evidence="11">
    <name type="scientific">Oryza glumipatula</name>
    <dbReference type="NCBI Taxonomy" id="40148"/>
    <lineage>
        <taxon>Eukaryota</taxon>
        <taxon>Viridiplantae</taxon>
        <taxon>Streptophyta</taxon>
        <taxon>Embryophyta</taxon>
        <taxon>Tracheophyta</taxon>
        <taxon>Spermatophyta</taxon>
        <taxon>Magnoliopsida</taxon>
        <taxon>Liliopsida</taxon>
        <taxon>Poales</taxon>
        <taxon>Poaceae</taxon>
        <taxon>BOP clade</taxon>
        <taxon>Oryzoideae</taxon>
        <taxon>Oryzeae</taxon>
        <taxon>Oryzinae</taxon>
        <taxon>Oryza</taxon>
    </lineage>
</organism>